<dbReference type="AlphaFoldDB" id="A0A3B0YLE1"/>
<proteinExistence type="predicted"/>
<dbReference type="Pfam" id="PF13673">
    <property type="entry name" value="Acetyltransf_10"/>
    <property type="match status" value="1"/>
</dbReference>
<gene>
    <name evidence="2" type="ORF">MNBD_GAMMA10-2087</name>
</gene>
<dbReference type="PANTHER" id="PTHR43451:SF1">
    <property type="entry name" value="ACETYLTRANSFERASE"/>
    <property type="match status" value="1"/>
</dbReference>
<dbReference type="InterPro" id="IPR000182">
    <property type="entry name" value="GNAT_dom"/>
</dbReference>
<protein>
    <recommendedName>
        <fullName evidence="1">N-acetyltransferase domain-containing protein</fullName>
    </recommendedName>
</protein>
<dbReference type="Gene3D" id="3.40.630.30">
    <property type="match status" value="1"/>
</dbReference>
<dbReference type="InterPro" id="IPR016181">
    <property type="entry name" value="Acyl_CoA_acyltransferase"/>
</dbReference>
<sequence>MNIELKLNNTENINEVVDLLKRSIFEICGSDYKNDKVIPGKWVENKTEENLIKWIESKETYSVAALVDKKIVGFGLSNIKGEILLLYILPGYTKKGIGKSIYENIENRLLNNGITKVIAYSTITVRPFYLKMGFSSFGSPVKVGGFDGEYPLEKNIVI</sequence>
<dbReference type="SUPFAM" id="SSF55729">
    <property type="entry name" value="Acyl-CoA N-acyltransferases (Nat)"/>
    <property type="match status" value="1"/>
</dbReference>
<feature type="domain" description="N-acetyltransferase" evidence="1">
    <location>
        <begin position="3"/>
        <end position="157"/>
    </location>
</feature>
<accession>A0A3B0YLE1</accession>
<dbReference type="CDD" id="cd04301">
    <property type="entry name" value="NAT_SF"/>
    <property type="match status" value="1"/>
</dbReference>
<dbReference type="PANTHER" id="PTHR43451">
    <property type="entry name" value="ACETYLTRANSFERASE (GNAT) FAMILY PROTEIN"/>
    <property type="match status" value="1"/>
</dbReference>
<organism evidence="2">
    <name type="scientific">hydrothermal vent metagenome</name>
    <dbReference type="NCBI Taxonomy" id="652676"/>
    <lineage>
        <taxon>unclassified sequences</taxon>
        <taxon>metagenomes</taxon>
        <taxon>ecological metagenomes</taxon>
    </lineage>
</organism>
<name>A0A3B0YLE1_9ZZZZ</name>
<reference evidence="2" key="1">
    <citation type="submission" date="2018-06" db="EMBL/GenBank/DDBJ databases">
        <authorList>
            <person name="Zhirakovskaya E."/>
        </authorList>
    </citation>
    <scope>NUCLEOTIDE SEQUENCE</scope>
</reference>
<evidence type="ECO:0000313" key="2">
    <source>
        <dbReference type="EMBL" id="VAW69734.1"/>
    </source>
</evidence>
<dbReference type="PROSITE" id="PS51186">
    <property type="entry name" value="GNAT"/>
    <property type="match status" value="1"/>
</dbReference>
<dbReference type="InterPro" id="IPR052564">
    <property type="entry name" value="N-acetyltrans/Recomb-assoc"/>
</dbReference>
<evidence type="ECO:0000259" key="1">
    <source>
        <dbReference type="PROSITE" id="PS51186"/>
    </source>
</evidence>
<dbReference type="EMBL" id="UOFJ01000457">
    <property type="protein sequence ID" value="VAW69734.1"/>
    <property type="molecule type" value="Genomic_DNA"/>
</dbReference>
<dbReference type="GO" id="GO:0016747">
    <property type="term" value="F:acyltransferase activity, transferring groups other than amino-acyl groups"/>
    <property type="evidence" value="ECO:0007669"/>
    <property type="project" value="InterPro"/>
</dbReference>